<dbReference type="GO" id="GO:0046872">
    <property type="term" value="F:metal ion binding"/>
    <property type="evidence" value="ECO:0007669"/>
    <property type="project" value="InterPro"/>
</dbReference>
<dbReference type="InterPro" id="IPR044526">
    <property type="entry name" value="NAKR1-3"/>
</dbReference>
<sequence length="300" mass="32681">MKRMDLFCASQASTAICSSMEQRSMVRHGTRPIDRRRSRQPVVPCSSSQLPFNPKPYYQKSRKSSAKENDQRRKGSADKADQLTSPPGSSRYLLSDTPFFELLSDSDQFSALVPTGEPAMARQLGSNDSLALKPVVPTQPAASQRQLRLTNSPAALKSSSSTRSQQLSSYDSPALKSPSSTRSRQLSSKDSPSLKSFSSTRSRPLGSNDSPALKSALSTRSRDQVVVLRVSLHCKGCEGKVRKHISRMEGVTSFSIDLETKKVTVIGDVTPLGVLESVSRVKNAQLWPSSSPSSSMVRLS</sequence>
<accession>A0AAP0WZ74</accession>
<dbReference type="CDD" id="cd00371">
    <property type="entry name" value="HMA"/>
    <property type="match status" value="1"/>
</dbReference>
<dbReference type="InterPro" id="IPR036163">
    <property type="entry name" value="HMA_dom_sf"/>
</dbReference>
<evidence type="ECO:0000256" key="1">
    <source>
        <dbReference type="SAM" id="MobiDB-lite"/>
    </source>
</evidence>
<dbReference type="Pfam" id="PF00403">
    <property type="entry name" value="HMA"/>
    <property type="match status" value="1"/>
</dbReference>
<feature type="compositionally biased region" description="Polar residues" evidence="1">
    <location>
        <begin position="200"/>
        <end position="210"/>
    </location>
</feature>
<protein>
    <recommendedName>
        <fullName evidence="2">HMA domain-containing protein</fullName>
    </recommendedName>
</protein>
<organism evidence="3 4">
    <name type="scientific">Liquidambar formosana</name>
    <name type="common">Formosan gum</name>
    <dbReference type="NCBI Taxonomy" id="63359"/>
    <lineage>
        <taxon>Eukaryota</taxon>
        <taxon>Viridiplantae</taxon>
        <taxon>Streptophyta</taxon>
        <taxon>Embryophyta</taxon>
        <taxon>Tracheophyta</taxon>
        <taxon>Spermatophyta</taxon>
        <taxon>Magnoliopsida</taxon>
        <taxon>eudicotyledons</taxon>
        <taxon>Gunneridae</taxon>
        <taxon>Pentapetalae</taxon>
        <taxon>Saxifragales</taxon>
        <taxon>Altingiaceae</taxon>
        <taxon>Liquidambar</taxon>
    </lineage>
</organism>
<evidence type="ECO:0000313" key="4">
    <source>
        <dbReference type="Proteomes" id="UP001415857"/>
    </source>
</evidence>
<dbReference type="Gene3D" id="3.30.70.100">
    <property type="match status" value="1"/>
</dbReference>
<evidence type="ECO:0000259" key="2">
    <source>
        <dbReference type="PROSITE" id="PS50846"/>
    </source>
</evidence>
<gene>
    <name evidence="3" type="ORF">L1049_013958</name>
</gene>
<reference evidence="3 4" key="1">
    <citation type="journal article" date="2024" name="Plant J.">
        <title>Genome sequences and population genomics reveal climatic adaptation and genomic divergence between two closely related sweetgum species.</title>
        <authorList>
            <person name="Xu W.Q."/>
            <person name="Ren C.Q."/>
            <person name="Zhang X.Y."/>
            <person name="Comes H.P."/>
            <person name="Liu X.H."/>
            <person name="Li Y.G."/>
            <person name="Kettle C.J."/>
            <person name="Jalonen R."/>
            <person name="Gaisberger H."/>
            <person name="Ma Y.Z."/>
            <person name="Qiu Y.X."/>
        </authorList>
    </citation>
    <scope>NUCLEOTIDE SEQUENCE [LARGE SCALE GENOMIC DNA]</scope>
    <source>
        <strain evidence="3">Hangzhou</strain>
    </source>
</reference>
<dbReference type="PANTHER" id="PTHR46119">
    <property type="entry name" value="OS08G0405700 PROTEIN"/>
    <property type="match status" value="1"/>
</dbReference>
<feature type="compositionally biased region" description="Low complexity" evidence="1">
    <location>
        <begin position="152"/>
        <end position="199"/>
    </location>
</feature>
<name>A0AAP0WZ74_LIQFO</name>
<dbReference type="PROSITE" id="PS50846">
    <property type="entry name" value="HMA_2"/>
    <property type="match status" value="1"/>
</dbReference>
<dbReference type="PANTHER" id="PTHR46119:SF12">
    <property type="entry name" value="PROTEIN SODIUM POTASSIUM ROOT DEFECTIVE 3"/>
    <property type="match status" value="1"/>
</dbReference>
<dbReference type="Proteomes" id="UP001415857">
    <property type="component" value="Unassembled WGS sequence"/>
</dbReference>
<feature type="compositionally biased region" description="Polar residues" evidence="1">
    <location>
        <begin position="140"/>
        <end position="151"/>
    </location>
</feature>
<feature type="region of interest" description="Disordered" evidence="1">
    <location>
        <begin position="137"/>
        <end position="218"/>
    </location>
</feature>
<feature type="compositionally biased region" description="Basic and acidic residues" evidence="1">
    <location>
        <begin position="65"/>
        <end position="81"/>
    </location>
</feature>
<feature type="domain" description="HMA" evidence="2">
    <location>
        <begin position="223"/>
        <end position="289"/>
    </location>
</feature>
<dbReference type="SUPFAM" id="SSF55008">
    <property type="entry name" value="HMA, heavy metal-associated domain"/>
    <property type="match status" value="1"/>
</dbReference>
<keyword evidence="4" id="KW-1185">Reference proteome</keyword>
<evidence type="ECO:0000313" key="3">
    <source>
        <dbReference type="EMBL" id="KAK9280270.1"/>
    </source>
</evidence>
<feature type="region of interest" description="Disordered" evidence="1">
    <location>
        <begin position="20"/>
        <end position="92"/>
    </location>
</feature>
<dbReference type="AlphaFoldDB" id="A0AAP0WZ74"/>
<dbReference type="InterPro" id="IPR006121">
    <property type="entry name" value="HMA_dom"/>
</dbReference>
<comment type="caution">
    <text evidence="3">The sequence shown here is derived from an EMBL/GenBank/DDBJ whole genome shotgun (WGS) entry which is preliminary data.</text>
</comment>
<dbReference type="EMBL" id="JBBPBK010000008">
    <property type="protein sequence ID" value="KAK9280270.1"/>
    <property type="molecule type" value="Genomic_DNA"/>
</dbReference>
<feature type="compositionally biased region" description="Basic residues" evidence="1">
    <location>
        <begin position="25"/>
        <end position="39"/>
    </location>
</feature>
<proteinExistence type="predicted"/>